<dbReference type="EMBL" id="BSOB01000054">
    <property type="protein sequence ID" value="GLQ95096.1"/>
    <property type="molecule type" value="Genomic_DNA"/>
</dbReference>
<evidence type="ECO:0000313" key="8">
    <source>
        <dbReference type="Proteomes" id="UP001156670"/>
    </source>
</evidence>
<proteinExistence type="inferred from homology"/>
<dbReference type="Proteomes" id="UP001156670">
    <property type="component" value="Unassembled WGS sequence"/>
</dbReference>
<evidence type="ECO:0000256" key="2">
    <source>
        <dbReference type="ARBA" id="ARBA00007375"/>
    </source>
</evidence>
<feature type="transmembrane region" description="Helical" evidence="6">
    <location>
        <begin position="64"/>
        <end position="80"/>
    </location>
</feature>
<evidence type="ECO:0000256" key="3">
    <source>
        <dbReference type="ARBA" id="ARBA00022692"/>
    </source>
</evidence>
<comment type="caution">
    <text evidence="7">The sequence shown here is derived from an EMBL/GenBank/DDBJ whole genome shotgun (WGS) entry which is preliminary data.</text>
</comment>
<evidence type="ECO:0008006" key="9">
    <source>
        <dbReference type="Google" id="ProtNLM"/>
    </source>
</evidence>
<organism evidence="7 8">
    <name type="scientific">Dyella acidisoli</name>
    <dbReference type="NCBI Taxonomy" id="1867834"/>
    <lineage>
        <taxon>Bacteria</taxon>
        <taxon>Pseudomonadati</taxon>
        <taxon>Pseudomonadota</taxon>
        <taxon>Gammaproteobacteria</taxon>
        <taxon>Lysobacterales</taxon>
        <taxon>Rhodanobacteraceae</taxon>
        <taxon>Dyella</taxon>
    </lineage>
</organism>
<feature type="transmembrane region" description="Helical" evidence="6">
    <location>
        <begin position="115"/>
        <end position="134"/>
    </location>
</feature>
<feature type="transmembrane region" description="Helical" evidence="6">
    <location>
        <begin position="32"/>
        <end position="52"/>
    </location>
</feature>
<evidence type="ECO:0000313" key="7">
    <source>
        <dbReference type="EMBL" id="GLQ95096.1"/>
    </source>
</evidence>
<comment type="subcellular location">
    <subcellularLocation>
        <location evidence="1">Membrane</location>
        <topology evidence="1">Multi-pass membrane protein</topology>
    </subcellularLocation>
</comment>
<feature type="transmembrane region" description="Helical" evidence="6">
    <location>
        <begin position="174"/>
        <end position="193"/>
    </location>
</feature>
<evidence type="ECO:0000256" key="6">
    <source>
        <dbReference type="SAM" id="Phobius"/>
    </source>
</evidence>
<evidence type="ECO:0000256" key="5">
    <source>
        <dbReference type="ARBA" id="ARBA00023136"/>
    </source>
</evidence>
<evidence type="ECO:0000256" key="1">
    <source>
        <dbReference type="ARBA" id="ARBA00004141"/>
    </source>
</evidence>
<evidence type="ECO:0000256" key="4">
    <source>
        <dbReference type="ARBA" id="ARBA00022989"/>
    </source>
</evidence>
<dbReference type="InterPro" id="IPR012506">
    <property type="entry name" value="TMEM86B-like"/>
</dbReference>
<name>A0ABQ5XT92_9GAMM</name>
<protein>
    <recommendedName>
        <fullName evidence="9">Lysoplasmalogenase</fullName>
    </recommendedName>
</protein>
<dbReference type="PANTHER" id="PTHR31885">
    <property type="entry name" value="GH04784P"/>
    <property type="match status" value="1"/>
</dbReference>
<sequence length="234" mass="25076">MSGRKGVFVALAAGGAIIGSLATSGGADAWHWLHWVCKPLATLLIFGVASHAIRPVSAVYRRRMLLGITFCLLGDVSLMLPEDLFVPGLIEFLIAHAWFIAAFSSDVRFAARKWTWLACLAFGAGMAALLWPSVAPALRIPVLIYISVLATMAGQALGRASWLRVQGDVRAASARRAGAGALLFMLSDSLLAWDRFRAALPWAALYILATYYAALWLMARSVERDSGALTGGQG</sequence>
<feature type="transmembrane region" description="Helical" evidence="6">
    <location>
        <begin position="199"/>
        <end position="219"/>
    </location>
</feature>
<comment type="similarity">
    <text evidence="2">Belongs to the TMEM86 family.</text>
</comment>
<keyword evidence="4 6" id="KW-1133">Transmembrane helix</keyword>
<keyword evidence="3 6" id="KW-0812">Transmembrane</keyword>
<feature type="transmembrane region" description="Helical" evidence="6">
    <location>
        <begin position="140"/>
        <end position="162"/>
    </location>
</feature>
<gene>
    <name evidence="7" type="ORF">GCM10007901_40500</name>
</gene>
<dbReference type="Pfam" id="PF07947">
    <property type="entry name" value="YhhN"/>
    <property type="match status" value="1"/>
</dbReference>
<keyword evidence="5 6" id="KW-0472">Membrane</keyword>
<reference evidence="8" key="1">
    <citation type="journal article" date="2019" name="Int. J. Syst. Evol. Microbiol.">
        <title>The Global Catalogue of Microorganisms (GCM) 10K type strain sequencing project: providing services to taxonomists for standard genome sequencing and annotation.</title>
        <authorList>
            <consortium name="The Broad Institute Genomics Platform"/>
            <consortium name="The Broad Institute Genome Sequencing Center for Infectious Disease"/>
            <person name="Wu L."/>
            <person name="Ma J."/>
        </authorList>
    </citation>
    <scope>NUCLEOTIDE SEQUENCE [LARGE SCALE GENOMIC DNA]</scope>
    <source>
        <strain evidence="8">NBRC 111980</strain>
    </source>
</reference>
<dbReference type="PANTHER" id="PTHR31885:SF6">
    <property type="entry name" value="GH04784P"/>
    <property type="match status" value="1"/>
</dbReference>
<accession>A0ABQ5XT92</accession>
<keyword evidence="8" id="KW-1185">Reference proteome</keyword>
<feature type="transmembrane region" description="Helical" evidence="6">
    <location>
        <begin position="86"/>
        <end position="103"/>
    </location>
</feature>